<name>A0A380S7D7_FIBSU</name>
<evidence type="ECO:0000256" key="1">
    <source>
        <dbReference type="ARBA" id="ARBA00022741"/>
    </source>
</evidence>
<evidence type="ECO:0000256" key="3">
    <source>
        <dbReference type="ARBA" id="ARBA00061607"/>
    </source>
</evidence>
<dbReference type="RefSeq" id="WP_014545931.1">
    <property type="nucleotide sequence ID" value="NZ_CACZHM010000011.1"/>
</dbReference>
<keyword evidence="2" id="KW-0067">ATP-binding</keyword>
<feature type="domain" description="ChlI/MoxR AAA lid" evidence="5">
    <location>
        <begin position="255"/>
        <end position="320"/>
    </location>
</feature>
<dbReference type="Gene3D" id="3.40.50.300">
    <property type="entry name" value="P-loop containing nucleotide triphosphate hydrolases"/>
    <property type="match status" value="1"/>
</dbReference>
<gene>
    <name evidence="6" type="ORF">SAMN05661053_1801</name>
</gene>
<dbReference type="Gene3D" id="1.10.8.80">
    <property type="entry name" value="Magnesium chelatase subunit I, C-Terminal domain"/>
    <property type="match status" value="1"/>
</dbReference>
<evidence type="ECO:0000259" key="4">
    <source>
        <dbReference type="Pfam" id="PF07726"/>
    </source>
</evidence>
<keyword evidence="1" id="KW-0547">Nucleotide-binding</keyword>
<dbReference type="GO" id="GO:0016887">
    <property type="term" value="F:ATP hydrolysis activity"/>
    <property type="evidence" value="ECO:0007669"/>
    <property type="project" value="InterPro"/>
</dbReference>
<dbReference type="FunFam" id="3.40.50.300:FF:000640">
    <property type="entry name" value="MoxR family ATPase"/>
    <property type="match status" value="1"/>
</dbReference>
<proteinExistence type="inferred from homology"/>
<dbReference type="EMBL" id="UHJL01000002">
    <property type="protein sequence ID" value="SUQ24401.1"/>
    <property type="molecule type" value="Genomic_DNA"/>
</dbReference>
<dbReference type="Pfam" id="PF17863">
    <property type="entry name" value="AAA_lid_2"/>
    <property type="match status" value="1"/>
</dbReference>
<dbReference type="Pfam" id="PF07726">
    <property type="entry name" value="AAA_3"/>
    <property type="match status" value="1"/>
</dbReference>
<dbReference type="PANTHER" id="PTHR42759">
    <property type="entry name" value="MOXR FAMILY PROTEIN"/>
    <property type="match status" value="1"/>
</dbReference>
<dbReference type="AlphaFoldDB" id="A0A380S7D7"/>
<dbReference type="SUPFAM" id="SSF52540">
    <property type="entry name" value="P-loop containing nucleoside triphosphate hydrolases"/>
    <property type="match status" value="1"/>
</dbReference>
<feature type="domain" description="ATPase AAA-3" evidence="4">
    <location>
        <begin position="47"/>
        <end position="177"/>
    </location>
</feature>
<dbReference type="Proteomes" id="UP000255423">
    <property type="component" value="Unassembled WGS sequence"/>
</dbReference>
<dbReference type="PANTHER" id="PTHR42759:SF1">
    <property type="entry name" value="MAGNESIUM-CHELATASE SUBUNIT CHLD"/>
    <property type="match status" value="1"/>
</dbReference>
<evidence type="ECO:0000256" key="2">
    <source>
        <dbReference type="ARBA" id="ARBA00022840"/>
    </source>
</evidence>
<dbReference type="InterPro" id="IPR011703">
    <property type="entry name" value="ATPase_AAA-3"/>
</dbReference>
<sequence length="327" mass="36025">MDIQELSEKVKQQSSFCMNLLREVEDTVIGQKAMVESILTGILADGHVLLEGLPGLAKTTAVKAFADAVSLDFKRIQFTPDLLPADLLGTTIYNAREAKFETRKGPLFTNLVLADEINRAPSKVQSALLEAMQERHITIGDETFKLDEPFLVLATQNPIEQEGTYPLPEAQVDRFLLKVKVSYPNKADEMKILDAVSGAGLRQPKAVATKEDILKARELVKQVYVDERVREYIVNLVLATRDPGSIKRSDLVGFVEVGASPRASIGLAQASKAHAFIQGRAYVTPEDVKAVAMEVLRHRVILSYEAEAEEVTAETVVQKILDSVEVP</sequence>
<dbReference type="InterPro" id="IPR027417">
    <property type="entry name" value="P-loop_NTPase"/>
</dbReference>
<dbReference type="GO" id="GO:0005524">
    <property type="term" value="F:ATP binding"/>
    <property type="evidence" value="ECO:0007669"/>
    <property type="project" value="UniProtKB-KW"/>
</dbReference>
<dbReference type="OMA" id="FMLKTVI"/>
<accession>A0A380S7D7</accession>
<dbReference type="InterPro" id="IPR041628">
    <property type="entry name" value="ChlI/MoxR_AAA_lid"/>
</dbReference>
<comment type="similarity">
    <text evidence="3">Belongs to the MoxR family.</text>
</comment>
<evidence type="ECO:0000259" key="5">
    <source>
        <dbReference type="Pfam" id="PF17863"/>
    </source>
</evidence>
<reference evidence="6 7" key="1">
    <citation type="submission" date="2017-08" db="EMBL/GenBank/DDBJ databases">
        <authorList>
            <person name="de Groot N.N."/>
        </authorList>
    </citation>
    <scope>NUCLEOTIDE SEQUENCE [LARGE SCALE GENOMIC DNA]</scope>
    <source>
        <strain evidence="6 7">HM2</strain>
    </source>
</reference>
<evidence type="ECO:0000313" key="6">
    <source>
        <dbReference type="EMBL" id="SUQ24401.1"/>
    </source>
</evidence>
<evidence type="ECO:0000313" key="7">
    <source>
        <dbReference type="Proteomes" id="UP000255423"/>
    </source>
</evidence>
<organism evidence="6 7">
    <name type="scientific">Fibrobacter succinogenes</name>
    <name type="common">Bacteroides succinogenes</name>
    <dbReference type="NCBI Taxonomy" id="833"/>
    <lineage>
        <taxon>Bacteria</taxon>
        <taxon>Pseudomonadati</taxon>
        <taxon>Fibrobacterota</taxon>
        <taxon>Fibrobacteria</taxon>
        <taxon>Fibrobacterales</taxon>
        <taxon>Fibrobacteraceae</taxon>
        <taxon>Fibrobacter</taxon>
    </lineage>
</organism>
<dbReference type="InterPro" id="IPR050764">
    <property type="entry name" value="CbbQ/NirQ/NorQ/GpvN"/>
</dbReference>
<protein>
    <submittedName>
        <fullName evidence="6">MoxR-like ATPase</fullName>
    </submittedName>
</protein>
<dbReference type="CDD" id="cd00009">
    <property type="entry name" value="AAA"/>
    <property type="match status" value="1"/>
</dbReference>
<dbReference type="PIRSF" id="PIRSF002849">
    <property type="entry name" value="AAA_ATPase_chaperone_MoxR_prd"/>
    <property type="match status" value="1"/>
</dbReference>